<dbReference type="AlphaFoldDB" id="A0A850F125"/>
<dbReference type="SUPFAM" id="SSF53850">
    <property type="entry name" value="Periplasmic binding protein-like II"/>
    <property type="match status" value="1"/>
</dbReference>
<dbReference type="PANTHER" id="PTHR43649:SF33">
    <property type="entry name" value="POLYGALACTURONAN_RHAMNOGALACTURONAN-BINDING PROTEIN YTCQ"/>
    <property type="match status" value="1"/>
</dbReference>
<keyword evidence="2 7" id="KW-0732">Signal</keyword>
<proteinExistence type="predicted"/>
<dbReference type="PROSITE" id="PS51257">
    <property type="entry name" value="PROKAR_LIPOPROTEIN"/>
    <property type="match status" value="1"/>
</dbReference>
<evidence type="ECO:0000313" key="9">
    <source>
        <dbReference type="Proteomes" id="UP000564806"/>
    </source>
</evidence>
<evidence type="ECO:0000313" key="8">
    <source>
        <dbReference type="EMBL" id="NUU63771.1"/>
    </source>
</evidence>
<evidence type="ECO:0000256" key="6">
    <source>
        <dbReference type="SAM" id="MobiDB-lite"/>
    </source>
</evidence>
<keyword evidence="4" id="KW-0564">Palmitate</keyword>
<dbReference type="InterPro" id="IPR006059">
    <property type="entry name" value="SBP"/>
</dbReference>
<keyword evidence="3" id="KW-0472">Membrane</keyword>
<keyword evidence="9" id="KW-1185">Reference proteome</keyword>
<dbReference type="Proteomes" id="UP000564806">
    <property type="component" value="Unassembled WGS sequence"/>
</dbReference>
<sequence>MVKKLSAVLLSSVLLLGLTACGGGNNGNGASGGATNGSSKEATEKPASGEKKVVKILHWKQENINKAIQEINKKFEEKYPEYKVEYTTTGPDDEFKQAQRARITAGDVDVLADLSGMRLSPKDWTPGAKVPDWQQWIDSGLIADLSDQAFVKNYNANDIAKAGTYNGKVYAVPTGKVAMSGFFYNKEIFEQNGLSVPTTWTEFIKVLDTLKDKNITPIVVAGKDVWPLKLPVFGLQAKILGGGDQNKWIEGVWKGDAAYNDAEAVEVLDKMKTLQDKYIIDGFMGIDYATAPSFFATGKVALIADGTWDAPTIATANPDLKFGYFPIPATEDAAKNNSLVGKYDVTWYAAEKGPNKEGALKWLEFFSEPDNYTAYVKAAGFLPTQDNVQTDSEFIDKELSPYLGGDFELAYEILMINRVNVGEHLAAEGVHTEYLAPGGEFKTAKELADVQQKEWEAAAPK</sequence>
<name>A0A850F125_9BACL</name>
<protein>
    <submittedName>
        <fullName evidence="8">Extracellular solute-binding protein</fullName>
    </submittedName>
</protein>
<feature type="signal peptide" evidence="7">
    <location>
        <begin position="1"/>
        <end position="22"/>
    </location>
</feature>
<dbReference type="PANTHER" id="PTHR43649">
    <property type="entry name" value="ARABINOSE-BINDING PROTEIN-RELATED"/>
    <property type="match status" value="1"/>
</dbReference>
<comment type="caution">
    <text evidence="8">The sequence shown here is derived from an EMBL/GenBank/DDBJ whole genome shotgun (WGS) entry which is preliminary data.</text>
</comment>
<organism evidence="8 9">
    <name type="scientific">Paenibacillus agri</name>
    <dbReference type="NCBI Taxonomy" id="2744309"/>
    <lineage>
        <taxon>Bacteria</taxon>
        <taxon>Bacillati</taxon>
        <taxon>Bacillota</taxon>
        <taxon>Bacilli</taxon>
        <taxon>Bacillales</taxon>
        <taxon>Paenibacillaceae</taxon>
        <taxon>Paenibacillus</taxon>
    </lineage>
</organism>
<feature type="chain" id="PRO_5038338112" evidence="7">
    <location>
        <begin position="23"/>
        <end position="461"/>
    </location>
</feature>
<dbReference type="InterPro" id="IPR050490">
    <property type="entry name" value="Bact_solute-bd_prot1"/>
</dbReference>
<evidence type="ECO:0000256" key="2">
    <source>
        <dbReference type="ARBA" id="ARBA00022729"/>
    </source>
</evidence>
<dbReference type="RefSeq" id="WP_175374157.1">
    <property type="nucleotide sequence ID" value="NZ_JABWCS010000220.1"/>
</dbReference>
<keyword evidence="5" id="KW-0449">Lipoprotein</keyword>
<dbReference type="EMBL" id="JABWCS010000220">
    <property type="protein sequence ID" value="NUU63771.1"/>
    <property type="molecule type" value="Genomic_DNA"/>
</dbReference>
<evidence type="ECO:0000256" key="1">
    <source>
        <dbReference type="ARBA" id="ARBA00022475"/>
    </source>
</evidence>
<evidence type="ECO:0000256" key="7">
    <source>
        <dbReference type="SAM" id="SignalP"/>
    </source>
</evidence>
<feature type="region of interest" description="Disordered" evidence="6">
    <location>
        <begin position="29"/>
        <end position="49"/>
    </location>
</feature>
<dbReference type="Gene3D" id="3.40.190.10">
    <property type="entry name" value="Periplasmic binding protein-like II"/>
    <property type="match status" value="2"/>
</dbReference>
<evidence type="ECO:0000256" key="5">
    <source>
        <dbReference type="ARBA" id="ARBA00023288"/>
    </source>
</evidence>
<reference evidence="8" key="1">
    <citation type="submission" date="2020-06" db="EMBL/GenBank/DDBJ databases">
        <title>Paenibacillus sp. nov., isolated from soil.</title>
        <authorList>
            <person name="Seo Y.L."/>
        </authorList>
    </citation>
    <scope>NUCLEOTIDE SEQUENCE [LARGE SCALE GENOMIC DNA]</scope>
    <source>
        <strain evidence="8">JW14</strain>
    </source>
</reference>
<accession>A0A850F125</accession>
<evidence type="ECO:0000256" key="3">
    <source>
        <dbReference type="ARBA" id="ARBA00023136"/>
    </source>
</evidence>
<evidence type="ECO:0000256" key="4">
    <source>
        <dbReference type="ARBA" id="ARBA00023139"/>
    </source>
</evidence>
<dbReference type="Pfam" id="PF01547">
    <property type="entry name" value="SBP_bac_1"/>
    <property type="match status" value="1"/>
</dbReference>
<gene>
    <name evidence="8" type="ORF">HPT30_25795</name>
</gene>
<keyword evidence="1" id="KW-1003">Cell membrane</keyword>